<organism evidence="5 6">
    <name type="scientific">Sharpea azabuensis</name>
    <dbReference type="NCBI Taxonomy" id="322505"/>
    <lineage>
        <taxon>Bacteria</taxon>
        <taxon>Bacillati</taxon>
        <taxon>Bacillota</taxon>
        <taxon>Erysipelotrichia</taxon>
        <taxon>Erysipelotrichales</taxon>
        <taxon>Coprobacillaceae</taxon>
        <taxon>Sharpea</taxon>
    </lineage>
</organism>
<dbReference type="InterPro" id="IPR036388">
    <property type="entry name" value="WH-like_DNA-bd_sf"/>
</dbReference>
<name>A0A1H6X7K5_9FIRM</name>
<evidence type="ECO:0000256" key="3">
    <source>
        <dbReference type="ARBA" id="ARBA00023163"/>
    </source>
</evidence>
<dbReference type="PROSITE" id="PS50995">
    <property type="entry name" value="HTH_MARR_2"/>
    <property type="match status" value="1"/>
</dbReference>
<dbReference type="AlphaFoldDB" id="A0A1H6X7K5"/>
<keyword evidence="1" id="KW-0805">Transcription regulation</keyword>
<sequence length="140" mass="16288">MNSRKFFYDFGKALYHVDSFYDEFAKQSNVSSSLLWVLYALNDGNSHTQIEISNDWELPKTTVNTVIKDIQKEGYVELVPIKGKRREMSIVLTESGKAFADNVLSDLYRKEEEVFKLLSPKEQEIVMVLEKLARKLKEED</sequence>
<dbReference type="InterPro" id="IPR036390">
    <property type="entry name" value="WH_DNA-bd_sf"/>
</dbReference>
<dbReference type="GO" id="GO:0003700">
    <property type="term" value="F:DNA-binding transcription factor activity"/>
    <property type="evidence" value="ECO:0007669"/>
    <property type="project" value="InterPro"/>
</dbReference>
<keyword evidence="3" id="KW-0804">Transcription</keyword>
<proteinExistence type="predicted"/>
<dbReference type="RefSeq" id="WP_033162958.1">
    <property type="nucleotide sequence ID" value="NZ_FNYK01000084.1"/>
</dbReference>
<keyword evidence="2 5" id="KW-0238">DNA-binding</keyword>
<dbReference type="EMBL" id="FNYK01000084">
    <property type="protein sequence ID" value="SEJ25068.1"/>
    <property type="molecule type" value="Genomic_DNA"/>
</dbReference>
<evidence type="ECO:0000313" key="5">
    <source>
        <dbReference type="EMBL" id="SEJ25068.1"/>
    </source>
</evidence>
<dbReference type="Gene3D" id="1.10.10.10">
    <property type="entry name" value="Winged helix-like DNA-binding domain superfamily/Winged helix DNA-binding domain"/>
    <property type="match status" value="1"/>
</dbReference>
<dbReference type="PANTHER" id="PTHR42756">
    <property type="entry name" value="TRANSCRIPTIONAL REGULATOR, MARR"/>
    <property type="match status" value="1"/>
</dbReference>
<dbReference type="SUPFAM" id="SSF46785">
    <property type="entry name" value="Winged helix' DNA-binding domain"/>
    <property type="match status" value="1"/>
</dbReference>
<dbReference type="PANTHER" id="PTHR42756:SF1">
    <property type="entry name" value="TRANSCRIPTIONAL REPRESSOR OF EMRAB OPERON"/>
    <property type="match status" value="1"/>
</dbReference>
<dbReference type="InterPro" id="IPR000835">
    <property type="entry name" value="HTH_MarR-typ"/>
</dbReference>
<dbReference type="GeneID" id="54120354"/>
<dbReference type="GO" id="GO:0003677">
    <property type="term" value="F:DNA binding"/>
    <property type="evidence" value="ECO:0007669"/>
    <property type="project" value="UniProtKB-KW"/>
</dbReference>
<feature type="domain" description="HTH marR-type" evidence="4">
    <location>
        <begin position="3"/>
        <end position="138"/>
    </location>
</feature>
<dbReference type="OrthoDB" id="2328690at2"/>
<protein>
    <submittedName>
        <fullName evidence="5">DNA-binding transcriptional regulator, MarR family</fullName>
    </submittedName>
</protein>
<evidence type="ECO:0000256" key="2">
    <source>
        <dbReference type="ARBA" id="ARBA00023125"/>
    </source>
</evidence>
<dbReference type="Proteomes" id="UP000183028">
    <property type="component" value="Unassembled WGS sequence"/>
</dbReference>
<dbReference type="STRING" id="322505.SAMN04487836_12533"/>
<dbReference type="eggNOG" id="COG1846">
    <property type="taxonomic scope" value="Bacteria"/>
</dbReference>
<evidence type="ECO:0000256" key="1">
    <source>
        <dbReference type="ARBA" id="ARBA00023015"/>
    </source>
</evidence>
<keyword evidence="6" id="KW-1185">Reference proteome</keyword>
<accession>A0A1H6X7K5</accession>
<reference evidence="6" key="1">
    <citation type="submission" date="2016-10" db="EMBL/GenBank/DDBJ databases">
        <authorList>
            <person name="Varghese N."/>
        </authorList>
    </citation>
    <scope>NUCLEOTIDE SEQUENCE [LARGE SCALE GENOMIC DNA]</scope>
    <source>
        <strain evidence="6">DSM 20406</strain>
    </source>
</reference>
<dbReference type="Pfam" id="PF12802">
    <property type="entry name" value="MarR_2"/>
    <property type="match status" value="1"/>
</dbReference>
<dbReference type="PRINTS" id="PR00598">
    <property type="entry name" value="HTHMARR"/>
</dbReference>
<evidence type="ECO:0000259" key="4">
    <source>
        <dbReference type="PROSITE" id="PS50995"/>
    </source>
</evidence>
<evidence type="ECO:0000313" key="6">
    <source>
        <dbReference type="Proteomes" id="UP000183028"/>
    </source>
</evidence>
<dbReference type="SMART" id="SM00347">
    <property type="entry name" value="HTH_MARR"/>
    <property type="match status" value="1"/>
</dbReference>
<gene>
    <name evidence="5" type="ORF">SAMN04487834_10842</name>
</gene>